<dbReference type="Proteomes" id="UP000789396">
    <property type="component" value="Unassembled WGS sequence"/>
</dbReference>
<proteinExistence type="predicted"/>
<protein>
    <submittedName>
        <fullName evidence="1">3656_t:CDS:1</fullName>
    </submittedName>
</protein>
<organism evidence="1 2">
    <name type="scientific">Racocetra fulgida</name>
    <dbReference type="NCBI Taxonomy" id="60492"/>
    <lineage>
        <taxon>Eukaryota</taxon>
        <taxon>Fungi</taxon>
        <taxon>Fungi incertae sedis</taxon>
        <taxon>Mucoromycota</taxon>
        <taxon>Glomeromycotina</taxon>
        <taxon>Glomeromycetes</taxon>
        <taxon>Diversisporales</taxon>
        <taxon>Gigasporaceae</taxon>
        <taxon>Racocetra</taxon>
    </lineage>
</organism>
<comment type="caution">
    <text evidence="1">The sequence shown here is derived from an EMBL/GenBank/DDBJ whole genome shotgun (WGS) entry which is preliminary data.</text>
</comment>
<evidence type="ECO:0000313" key="2">
    <source>
        <dbReference type="Proteomes" id="UP000789396"/>
    </source>
</evidence>
<name>A0A9N9PIN7_9GLOM</name>
<keyword evidence="2" id="KW-1185">Reference proteome</keyword>
<gene>
    <name evidence="1" type="ORF">RFULGI_LOCUS19571</name>
</gene>
<accession>A0A9N9PIN7</accession>
<evidence type="ECO:0000313" key="1">
    <source>
        <dbReference type="EMBL" id="CAG8820189.1"/>
    </source>
</evidence>
<dbReference type="EMBL" id="CAJVPZ010098618">
    <property type="protein sequence ID" value="CAG8820189.1"/>
    <property type="molecule type" value="Genomic_DNA"/>
</dbReference>
<feature type="non-terminal residue" evidence="1">
    <location>
        <position position="43"/>
    </location>
</feature>
<dbReference type="AlphaFoldDB" id="A0A9N9PIN7"/>
<sequence>MKQDINNYVFEQLDNNFNNSEEERIIDEIIGKIEKKFDTLNEK</sequence>
<reference evidence="1" key="1">
    <citation type="submission" date="2021-06" db="EMBL/GenBank/DDBJ databases">
        <authorList>
            <person name="Kallberg Y."/>
            <person name="Tangrot J."/>
            <person name="Rosling A."/>
        </authorList>
    </citation>
    <scope>NUCLEOTIDE SEQUENCE</scope>
    <source>
        <strain evidence="1">IN212</strain>
    </source>
</reference>